<dbReference type="InterPro" id="IPR000873">
    <property type="entry name" value="AMP-dep_synth/lig_dom"/>
</dbReference>
<evidence type="ECO:0000259" key="3">
    <source>
        <dbReference type="Pfam" id="PF13570"/>
    </source>
</evidence>
<dbReference type="InterPro" id="IPR018391">
    <property type="entry name" value="PQQ_b-propeller_rpt"/>
</dbReference>
<evidence type="ECO:0000313" key="5">
    <source>
        <dbReference type="Proteomes" id="UP001367676"/>
    </source>
</evidence>
<dbReference type="GO" id="GO:0043041">
    <property type="term" value="P:amino acid activation for nonribosomal peptide biosynthetic process"/>
    <property type="evidence" value="ECO:0007669"/>
    <property type="project" value="TreeGrafter"/>
</dbReference>
<dbReference type="Proteomes" id="UP001367676">
    <property type="component" value="Unassembled WGS sequence"/>
</dbReference>
<dbReference type="InterPro" id="IPR011047">
    <property type="entry name" value="Quinoprotein_ADH-like_sf"/>
</dbReference>
<keyword evidence="5" id="KW-1185">Reference proteome</keyword>
<dbReference type="SUPFAM" id="SSF50998">
    <property type="entry name" value="Quinoprotein alcohol dehydrogenase-like"/>
    <property type="match status" value="1"/>
</dbReference>
<proteinExistence type="predicted"/>
<dbReference type="EMBL" id="JBBCAQ010000022">
    <property type="protein sequence ID" value="KAK7590604.1"/>
    <property type="molecule type" value="Genomic_DNA"/>
</dbReference>
<feature type="domain" description="AMP-dependent synthetase/ligase" evidence="1">
    <location>
        <begin position="25"/>
        <end position="371"/>
    </location>
</feature>
<evidence type="ECO:0000259" key="1">
    <source>
        <dbReference type="Pfam" id="PF00501"/>
    </source>
</evidence>
<accession>A0AAN9TI16</accession>
<evidence type="ECO:0000259" key="2">
    <source>
        <dbReference type="Pfam" id="PF13193"/>
    </source>
</evidence>
<dbReference type="InterPro" id="IPR002372">
    <property type="entry name" value="PQQ_rpt_dom"/>
</dbReference>
<protein>
    <submittedName>
        <fullName evidence="4">Uncharacterized protein</fullName>
    </submittedName>
</protein>
<dbReference type="PANTHER" id="PTHR44394:SF1">
    <property type="entry name" value="BETA-ALANINE-ACTIVATING ENZYME"/>
    <property type="match status" value="1"/>
</dbReference>
<dbReference type="Pfam" id="PF13193">
    <property type="entry name" value="AMP-binding_C"/>
    <property type="match status" value="1"/>
</dbReference>
<dbReference type="Gene3D" id="2.40.10.480">
    <property type="match status" value="1"/>
</dbReference>
<dbReference type="PANTHER" id="PTHR44394">
    <property type="entry name" value="BETA-ALANINE-ACTIVATING ENZYME"/>
    <property type="match status" value="1"/>
</dbReference>
<gene>
    <name evidence="4" type="ORF">V9T40_002217</name>
</gene>
<dbReference type="Gene3D" id="2.130.10.10">
    <property type="entry name" value="YVTN repeat-like/Quinoprotein amine dehydrogenase"/>
    <property type="match status" value="1"/>
</dbReference>
<dbReference type="InterPro" id="IPR052091">
    <property type="entry name" value="Beta-ala_Activ/Resist"/>
</dbReference>
<feature type="domain" description="Pyrrolo-quinoline quinone repeat" evidence="3">
    <location>
        <begin position="659"/>
        <end position="982"/>
    </location>
</feature>
<dbReference type="SUPFAM" id="SSF56801">
    <property type="entry name" value="Acetyl-CoA synthetase-like"/>
    <property type="match status" value="1"/>
</dbReference>
<organism evidence="4 5">
    <name type="scientific">Parthenolecanium corni</name>
    <dbReference type="NCBI Taxonomy" id="536013"/>
    <lineage>
        <taxon>Eukaryota</taxon>
        <taxon>Metazoa</taxon>
        <taxon>Ecdysozoa</taxon>
        <taxon>Arthropoda</taxon>
        <taxon>Hexapoda</taxon>
        <taxon>Insecta</taxon>
        <taxon>Pterygota</taxon>
        <taxon>Neoptera</taxon>
        <taxon>Paraneoptera</taxon>
        <taxon>Hemiptera</taxon>
        <taxon>Sternorrhyncha</taxon>
        <taxon>Coccoidea</taxon>
        <taxon>Coccidae</taxon>
        <taxon>Parthenolecanium</taxon>
    </lineage>
</organism>
<evidence type="ECO:0000313" key="4">
    <source>
        <dbReference type="EMBL" id="KAK7590604.1"/>
    </source>
</evidence>
<reference evidence="4 5" key="1">
    <citation type="submission" date="2024-03" db="EMBL/GenBank/DDBJ databases">
        <title>Adaptation during the transition from Ophiocordyceps entomopathogen to insect associate is accompanied by gene loss and intensified selection.</title>
        <authorList>
            <person name="Ward C.M."/>
            <person name="Onetto C.A."/>
            <person name="Borneman A.R."/>
        </authorList>
    </citation>
    <scope>NUCLEOTIDE SEQUENCE [LARGE SCALE GENOMIC DNA]</scope>
    <source>
        <strain evidence="4">AWRI1</strain>
        <tissue evidence="4">Single Adult Female</tissue>
    </source>
</reference>
<dbReference type="SMART" id="SM00564">
    <property type="entry name" value="PQQ"/>
    <property type="match status" value="3"/>
</dbReference>
<dbReference type="AlphaFoldDB" id="A0AAN9TI16"/>
<feature type="domain" description="AMP-binding enzyme C-terminal" evidence="2">
    <location>
        <begin position="427"/>
        <end position="498"/>
    </location>
</feature>
<sequence length="986" mass="110138">MEMRSGSDDNFLNIVPQVENLYSLFDASARHLMGRNCLVWVKNSGIHSFTYDEINHRVQQLSDSIIFPRRRFIGIVGYQVSAEIVVCILGILKSDAAFVFLNAGDSDIAASSVETLRIRHVIGEKNLVREFLNRRWVTSFNLVKTVNIFDEEFAIWYRTVDAAPAENEMNFAFATFSSGSTKLVPKVIKVPHQCILPNILDLKQTYQLEPADTVFVSTPLTFDPCIHDVFLAFSCGCCILIADAVTIHREQFIRKVFDPDGYNATVFFTTPSVFRKWRLPQGPCSLKILILGGEPFPPMAVLRDLFSRGIRIYNVYGITEVSCWASVFRVPRHFQGAVPLGSALSDTILEVRDDDGRVIHDGTGELFIGSANRICVVDDDSEFTDECRPIFRASGDLVKISSGMLYFVGRKDRRVKLLGHQVDLTLIEDTILTHTAVKNCLVFTNDSEIIALIESNAIAAENLSAEMLKTILSRDLPSHMMPNDFRFVTQLPLSSHGKISLKRGRALYERMTRLEDVRSKFERLWIKHTSRTYVDVECGFLDSGGSSFGAVQLNAALQCITNVPPNFIQHLILNKNFSQCLRLIGGEPEREYDTISTNMSDARAEPNSETAIDVFNVRQSTGLDDALTAVLGKGCCLHFGTPLSVVDKMIVIKWRYFAEKCVDSSPTLLVLNDRVIAVCGSHSGYLMSVEVDTGVIVSKMKLPHRIESSACAYTDGRRVFVGCYDGNMYAVDIISASIIWKYSTKDIIKSTAVLFDNKLFFGSYDHNFYCVSSTVGALVWKVNVDNSAIYATAIVRSDIIISATLAGTVAFIGHDGVLKKSVKDFNPIFSNPTEIPGQNIFVVVDVNGSMRCFDLHTHSELWRDSVGGCIFSSFSPMKSGPRRIIVFASQNGYVYCFEISRTIHRKLWEHKIGEHVYATPFCCETWNAATAITTDGNMYILEADSGHVLTSYSIKAPVFSSPIAFENYIVVGSRDNYLYCFTVMSK</sequence>
<dbReference type="InterPro" id="IPR042099">
    <property type="entry name" value="ANL_N_sf"/>
</dbReference>
<comment type="caution">
    <text evidence="4">The sequence shown here is derived from an EMBL/GenBank/DDBJ whole genome shotgun (WGS) entry which is preliminary data.</text>
</comment>
<dbReference type="Pfam" id="PF00501">
    <property type="entry name" value="AMP-binding"/>
    <property type="match status" value="1"/>
</dbReference>
<dbReference type="InterPro" id="IPR025110">
    <property type="entry name" value="AMP-bd_C"/>
</dbReference>
<dbReference type="Gene3D" id="3.40.50.12780">
    <property type="entry name" value="N-terminal domain of ligase-like"/>
    <property type="match status" value="1"/>
</dbReference>
<name>A0AAN9TI16_9HEMI</name>
<dbReference type="InterPro" id="IPR015943">
    <property type="entry name" value="WD40/YVTN_repeat-like_dom_sf"/>
</dbReference>
<dbReference type="Gene3D" id="3.30.300.30">
    <property type="match status" value="1"/>
</dbReference>
<dbReference type="Pfam" id="PF13570">
    <property type="entry name" value="Beta-prop_ACSF4"/>
    <property type="match status" value="1"/>
</dbReference>
<dbReference type="InterPro" id="IPR045851">
    <property type="entry name" value="AMP-bd_C_sf"/>
</dbReference>